<comment type="caution">
    <text evidence="1">The sequence shown here is derived from an EMBL/GenBank/DDBJ whole genome shotgun (WGS) entry which is preliminary data.</text>
</comment>
<organism evidence="1 2">
    <name type="scientific">Eiseniibacteriota bacterium</name>
    <dbReference type="NCBI Taxonomy" id="2212470"/>
    <lineage>
        <taxon>Bacteria</taxon>
        <taxon>Candidatus Eiseniibacteriota</taxon>
    </lineage>
</organism>
<dbReference type="Gene3D" id="1.25.40.920">
    <property type="entry name" value="TRAP transporter T-component"/>
    <property type="match status" value="1"/>
</dbReference>
<proteinExistence type="predicted"/>
<evidence type="ECO:0000313" key="1">
    <source>
        <dbReference type="EMBL" id="MBM3317432.1"/>
    </source>
</evidence>
<name>A0A938BQQ0_UNCEI</name>
<dbReference type="InterPro" id="IPR038537">
    <property type="entry name" value="TatT_sf"/>
</dbReference>
<dbReference type="EMBL" id="VGIY01000124">
    <property type="protein sequence ID" value="MBM3317432.1"/>
    <property type="molecule type" value="Genomic_DNA"/>
</dbReference>
<dbReference type="AlphaFoldDB" id="A0A938BQQ0"/>
<dbReference type="InterPro" id="IPR031823">
    <property type="entry name" value="TatT"/>
</dbReference>
<dbReference type="Proteomes" id="UP000748308">
    <property type="component" value="Unassembled WGS sequence"/>
</dbReference>
<reference evidence="1" key="1">
    <citation type="submission" date="2019-03" db="EMBL/GenBank/DDBJ databases">
        <title>Lake Tanganyika Metagenome-Assembled Genomes (MAGs).</title>
        <authorList>
            <person name="Tran P."/>
        </authorList>
    </citation>
    <scope>NUCLEOTIDE SEQUENCE</scope>
    <source>
        <strain evidence="1">M_DeepCast_400m_m2_100</strain>
    </source>
</reference>
<evidence type="ECO:0000313" key="2">
    <source>
        <dbReference type="Proteomes" id="UP000748308"/>
    </source>
</evidence>
<dbReference type="Pfam" id="PF16811">
    <property type="entry name" value="TAtT"/>
    <property type="match status" value="1"/>
</dbReference>
<sequence length="309" mass="34317">MATPRRLVIGAPGAVRARRATRRAPLLPGLLLLTLLAGGCSRGRLVVTATAPLMDASVEEIFRSGDVETARRGLPGQILLLRGLCRCDPDRLETWTMAAQLYASYAIVFVGEEDPDYAGQLYREGRDLGLRYLRRIAWFDAAWSEGPDELRAQIVARRPMELVPLLTWTAACLGQHVLANQDRPREMLDLPYVHAMIEAAIDLDGGYFYGMPHVVKGMILATVPQGLGGNLEEADRYFRAAMELSGGRFLLHAVLYAQSVCTAALDKERFVATLEEVLRAPEELPEARFMNVVAKERAARLLARRKELF</sequence>
<protein>
    <submittedName>
        <fullName evidence="1">Uncharacterized protein</fullName>
    </submittedName>
</protein>
<gene>
    <name evidence="1" type="ORF">FJY75_06225</name>
</gene>
<accession>A0A938BQQ0</accession>